<gene>
    <name evidence="7" type="ORF">SVUK_LOCUS1033</name>
</gene>
<evidence type="ECO:0000256" key="4">
    <source>
        <dbReference type="ARBA" id="ARBA00023136"/>
    </source>
</evidence>
<dbReference type="PANTHER" id="PTHR46346">
    <property type="entry name" value="PHOSPHATIDYLINOSITOL N-ACETYLGLUCOSAMINYLTRANSFERASE SUBUNIT P"/>
    <property type="match status" value="1"/>
</dbReference>
<dbReference type="EMBL" id="UYYB01001928">
    <property type="protein sequence ID" value="VDM66035.1"/>
    <property type="molecule type" value="Genomic_DNA"/>
</dbReference>
<keyword evidence="8" id="KW-1185">Reference proteome</keyword>
<dbReference type="AlphaFoldDB" id="A0A3P7K490"/>
<evidence type="ECO:0000259" key="6">
    <source>
        <dbReference type="Pfam" id="PF08510"/>
    </source>
</evidence>
<evidence type="ECO:0000256" key="3">
    <source>
        <dbReference type="ARBA" id="ARBA00022989"/>
    </source>
</evidence>
<evidence type="ECO:0000256" key="2">
    <source>
        <dbReference type="ARBA" id="ARBA00022692"/>
    </source>
</evidence>
<feature type="domain" description="PIG-P" evidence="6">
    <location>
        <begin position="19"/>
        <end position="97"/>
    </location>
</feature>
<dbReference type="PANTHER" id="PTHR46346:SF1">
    <property type="entry name" value="PHOSPHATIDYLINOSITOL N-ACETYLGLUCOSAMINYLTRANSFERASE SUBUNIT P"/>
    <property type="match status" value="1"/>
</dbReference>
<dbReference type="GO" id="GO:0005783">
    <property type="term" value="C:endoplasmic reticulum"/>
    <property type="evidence" value="ECO:0007669"/>
    <property type="project" value="TreeGrafter"/>
</dbReference>
<evidence type="ECO:0000313" key="7">
    <source>
        <dbReference type="EMBL" id="VDM66035.1"/>
    </source>
</evidence>
<feature type="transmembrane region" description="Helical" evidence="5">
    <location>
        <begin position="21"/>
        <end position="43"/>
    </location>
</feature>
<accession>A0A3P7K490</accession>
<sequence length="132" mass="15097">MPTKPCAEDIHTPNPLPARGVYGFSLYISSFCFLILYTLWAVVPTPILNSYKFEFVSIFLRGISYVPAKYWVILIPLILVTLIVSFVLSIFLLNIYRFRGYGIFEEVEVVEKDFGESVPLAFEVPPDKKSIH</sequence>
<keyword evidence="3 5" id="KW-1133">Transmembrane helix</keyword>
<dbReference type="InterPro" id="IPR052263">
    <property type="entry name" value="GPI_Anchor_Biosynth"/>
</dbReference>
<proteinExistence type="predicted"/>
<organism evidence="7 8">
    <name type="scientific">Strongylus vulgaris</name>
    <name type="common">Blood worm</name>
    <dbReference type="NCBI Taxonomy" id="40348"/>
    <lineage>
        <taxon>Eukaryota</taxon>
        <taxon>Metazoa</taxon>
        <taxon>Ecdysozoa</taxon>
        <taxon>Nematoda</taxon>
        <taxon>Chromadorea</taxon>
        <taxon>Rhabditida</taxon>
        <taxon>Rhabditina</taxon>
        <taxon>Rhabditomorpha</taxon>
        <taxon>Strongyloidea</taxon>
        <taxon>Strongylidae</taxon>
        <taxon>Strongylus</taxon>
    </lineage>
</organism>
<evidence type="ECO:0000256" key="5">
    <source>
        <dbReference type="SAM" id="Phobius"/>
    </source>
</evidence>
<dbReference type="GO" id="GO:0016020">
    <property type="term" value="C:membrane"/>
    <property type="evidence" value="ECO:0007669"/>
    <property type="project" value="UniProtKB-SubCell"/>
</dbReference>
<evidence type="ECO:0000256" key="1">
    <source>
        <dbReference type="ARBA" id="ARBA00004141"/>
    </source>
</evidence>
<dbReference type="Pfam" id="PF08510">
    <property type="entry name" value="PIG-P"/>
    <property type="match status" value="1"/>
</dbReference>
<evidence type="ECO:0000313" key="8">
    <source>
        <dbReference type="Proteomes" id="UP000270094"/>
    </source>
</evidence>
<keyword evidence="4 5" id="KW-0472">Membrane</keyword>
<keyword evidence="2 5" id="KW-0812">Transmembrane</keyword>
<dbReference type="InterPro" id="IPR013717">
    <property type="entry name" value="PIG-P"/>
</dbReference>
<dbReference type="GO" id="GO:0006506">
    <property type="term" value="P:GPI anchor biosynthetic process"/>
    <property type="evidence" value="ECO:0007669"/>
    <property type="project" value="TreeGrafter"/>
</dbReference>
<dbReference type="OrthoDB" id="690928at2759"/>
<protein>
    <recommendedName>
        <fullName evidence="6">PIG-P domain-containing protein</fullName>
    </recommendedName>
</protein>
<reference evidence="7 8" key="1">
    <citation type="submission" date="2018-11" db="EMBL/GenBank/DDBJ databases">
        <authorList>
            <consortium name="Pathogen Informatics"/>
        </authorList>
    </citation>
    <scope>NUCLEOTIDE SEQUENCE [LARGE SCALE GENOMIC DNA]</scope>
</reference>
<dbReference type="Proteomes" id="UP000270094">
    <property type="component" value="Unassembled WGS sequence"/>
</dbReference>
<comment type="subcellular location">
    <subcellularLocation>
        <location evidence="1">Membrane</location>
        <topology evidence="1">Multi-pass membrane protein</topology>
    </subcellularLocation>
</comment>
<name>A0A3P7K490_STRVU</name>
<feature type="transmembrane region" description="Helical" evidence="5">
    <location>
        <begin position="70"/>
        <end position="93"/>
    </location>
</feature>